<name>A0A507C8W8_9FUNG</name>
<dbReference type="GO" id="GO:0007224">
    <property type="term" value="P:smoothened signaling pathway"/>
    <property type="evidence" value="ECO:0007669"/>
    <property type="project" value="TreeGrafter"/>
</dbReference>
<sequence>MQPRTRIPQPSANNTQSLHQLATSLKYNSLNVERLPNGRLRVDNKASRIGHDAHQHQPQHPCADRAISPSSSLVVHDGEHQVDNKENLQTTRQEPKPRPGRTVATSHSHNHNHSHSNYRYIPPAAAKYILWDSTPTGTIQYMAPRYLVPKQVRVHMPAAKALAAFVQKRGTCQGYLMGRQLQPCNAGIIVDRYDPGRVDGGPTVVIKGDVVIRVVSGDAGRVYSELLVELKAWISSTVEQEANAGMPCCVVCTIKGDNLWLEYKQICADISMRYIPIAPLRLVPGTLTAQVTHRQNTAQPFQMGYITIDHARMVLPITASDPMRRQLPLVGIWVKNVHGVKDNRIYMACVKYLLSTSHQRMNVSVLLVAVFPSDGPAGEGHGMVTFHECHYDIKDERACLFAGHACISFDVDHTVACHMDVVDVPPGQDATWRSAVEDCYNITIDVAQPEVKVQQDTAQAQEEAEVQVQNDGPVFTTESPPSVPVPETVPAEPPSNESAIPPHIPENVNFLLLQQQQQMYLAFLQHQIDTLRSQFATVSTSAAPSHIPNSTPLLFSPLAFLPFLSGGSSIIPQIPSSLFPPPSSSKTVADTPLPLSVSVPQTVTRGTTPIPLFNEVFSRADSETQTPNESVEETVKRSIAVNTSFVDAATTPSEPVVAIMGKVLADAATNTLVMIEDRKVTPEKSMPSLSILRHQYEEYELPTDTGTNYQPLYKYSAVVDPTIENTGASGDVEKVDISSLAEMEHAIPTADNKVAGAEQSSNAMGPSGLEGVSDISEVCGEPRTMDGGDSNDAGGSDHPSHDDGSGTGHANDDDTPSEGKDIIARLAR</sequence>
<feature type="compositionally biased region" description="Low complexity" evidence="1">
    <location>
        <begin position="787"/>
        <end position="797"/>
    </location>
</feature>
<feature type="region of interest" description="Disordered" evidence="1">
    <location>
        <begin position="78"/>
        <end position="116"/>
    </location>
</feature>
<feature type="non-terminal residue" evidence="3">
    <location>
        <position position="828"/>
    </location>
</feature>
<dbReference type="OrthoDB" id="76173at2759"/>
<feature type="region of interest" description="Disordered" evidence="1">
    <location>
        <begin position="467"/>
        <end position="500"/>
    </location>
</feature>
<feature type="region of interest" description="Disordered" evidence="1">
    <location>
        <begin position="757"/>
        <end position="828"/>
    </location>
</feature>
<dbReference type="GO" id="GO:0031023">
    <property type="term" value="P:microtubule organizing center organization"/>
    <property type="evidence" value="ECO:0007669"/>
    <property type="project" value="TreeGrafter"/>
</dbReference>
<dbReference type="Proteomes" id="UP000320475">
    <property type="component" value="Unassembled WGS sequence"/>
</dbReference>
<protein>
    <recommendedName>
        <fullName evidence="2">STIL N-terminal domain-containing protein</fullName>
    </recommendedName>
</protein>
<evidence type="ECO:0000313" key="4">
    <source>
        <dbReference type="Proteomes" id="UP000320475"/>
    </source>
</evidence>
<feature type="domain" description="STIL N-terminal" evidence="2">
    <location>
        <begin position="130"/>
        <end position="363"/>
    </location>
</feature>
<feature type="compositionally biased region" description="Low complexity" evidence="1">
    <location>
        <begin position="476"/>
        <end position="490"/>
    </location>
</feature>
<dbReference type="VEuPathDB" id="FungiDB:SeMB42_g05783"/>
<dbReference type="InterPro" id="IPR026123">
    <property type="entry name" value="STIL"/>
</dbReference>
<dbReference type="EMBL" id="QEAM01000760">
    <property type="protein sequence ID" value="TPX35599.1"/>
    <property type="molecule type" value="Genomic_DNA"/>
</dbReference>
<reference evidence="3 4" key="1">
    <citation type="journal article" date="2019" name="Sci. Rep.">
        <title>Comparative genomics of chytrid fungi reveal insights into the obligate biotrophic and pathogenic lifestyle of Synchytrium endobioticum.</title>
        <authorList>
            <person name="van de Vossenberg B.T.L.H."/>
            <person name="Warris S."/>
            <person name="Nguyen H.D.T."/>
            <person name="van Gent-Pelzer M.P.E."/>
            <person name="Joly D.L."/>
            <person name="van de Geest H.C."/>
            <person name="Bonants P.J.M."/>
            <person name="Smith D.S."/>
            <person name="Levesque C.A."/>
            <person name="van der Lee T.A.J."/>
        </authorList>
    </citation>
    <scope>NUCLEOTIDE SEQUENCE [LARGE SCALE GENOMIC DNA]</scope>
    <source>
        <strain evidence="3 4">LEV6574</strain>
    </source>
</reference>
<feature type="compositionally biased region" description="Basic and acidic residues" evidence="1">
    <location>
        <begin position="817"/>
        <end position="828"/>
    </location>
</feature>
<dbReference type="GO" id="GO:0007052">
    <property type="term" value="P:mitotic spindle organization"/>
    <property type="evidence" value="ECO:0007669"/>
    <property type="project" value="TreeGrafter"/>
</dbReference>
<evidence type="ECO:0000256" key="1">
    <source>
        <dbReference type="SAM" id="MobiDB-lite"/>
    </source>
</evidence>
<gene>
    <name evidence="3" type="ORF">SeLEV6574_g08176</name>
</gene>
<comment type="caution">
    <text evidence="3">The sequence shown here is derived from an EMBL/GenBank/DDBJ whole genome shotgun (WGS) entry which is preliminary data.</text>
</comment>
<dbReference type="Pfam" id="PF15253">
    <property type="entry name" value="STIL_N"/>
    <property type="match status" value="1"/>
</dbReference>
<dbReference type="GO" id="GO:0005815">
    <property type="term" value="C:microtubule organizing center"/>
    <property type="evidence" value="ECO:0007669"/>
    <property type="project" value="TreeGrafter"/>
</dbReference>
<organism evidence="3 4">
    <name type="scientific">Synchytrium endobioticum</name>
    <dbReference type="NCBI Taxonomy" id="286115"/>
    <lineage>
        <taxon>Eukaryota</taxon>
        <taxon>Fungi</taxon>
        <taxon>Fungi incertae sedis</taxon>
        <taxon>Chytridiomycota</taxon>
        <taxon>Chytridiomycota incertae sedis</taxon>
        <taxon>Chytridiomycetes</taxon>
        <taxon>Synchytriales</taxon>
        <taxon>Synchytriaceae</taxon>
        <taxon>Synchytrium</taxon>
    </lineage>
</organism>
<dbReference type="PANTHER" id="PTHR15128:SF0">
    <property type="entry name" value="SCL-INTERRUPTING LOCUS PROTEIN"/>
    <property type="match status" value="1"/>
</dbReference>
<dbReference type="PANTHER" id="PTHR15128">
    <property type="entry name" value="TAL1 SCL INTERRUPTING LOCUS"/>
    <property type="match status" value="1"/>
</dbReference>
<evidence type="ECO:0000259" key="2">
    <source>
        <dbReference type="Pfam" id="PF15253"/>
    </source>
</evidence>
<evidence type="ECO:0000313" key="3">
    <source>
        <dbReference type="EMBL" id="TPX35599.1"/>
    </source>
</evidence>
<dbReference type="GO" id="GO:0071539">
    <property type="term" value="P:protein localization to centrosome"/>
    <property type="evidence" value="ECO:0007669"/>
    <property type="project" value="TreeGrafter"/>
</dbReference>
<dbReference type="InterPro" id="IPR057731">
    <property type="entry name" value="STIL_N"/>
</dbReference>
<dbReference type="AlphaFoldDB" id="A0A507C8W8"/>
<proteinExistence type="predicted"/>
<accession>A0A507C8W8</accession>